<evidence type="ECO:0000256" key="1">
    <source>
        <dbReference type="SAM" id="MobiDB-lite"/>
    </source>
</evidence>
<dbReference type="RefSeq" id="WP_056071586.1">
    <property type="nucleotide sequence ID" value="NZ_JAHEWX010000006.1"/>
</dbReference>
<reference evidence="2" key="1">
    <citation type="submission" date="2021-05" db="EMBL/GenBank/DDBJ databases">
        <title>Whole genome sequence of Curtobacterium flaccumfaciens pv. flaccumfaciens strain CFBP 3417.</title>
        <authorList>
            <person name="Osdaghi E."/>
            <person name="Taghouti G."/>
            <person name="Portier P."/>
            <person name="Fazliarab A."/>
            <person name="Taghavi S.M."/>
            <person name="Briand M."/>
            <person name="Le-Saux M."/>
            <person name="Jacques M.-A."/>
        </authorList>
    </citation>
    <scope>NUCLEOTIDE SEQUENCE</scope>
    <source>
        <strain evidence="2">CFBP 3417</strain>
    </source>
</reference>
<evidence type="ECO:0000313" key="3">
    <source>
        <dbReference type="Proteomes" id="UP000709437"/>
    </source>
</evidence>
<protein>
    <submittedName>
        <fullName evidence="2">Uncharacterized protein</fullName>
    </submittedName>
</protein>
<comment type="caution">
    <text evidence="2">The sequence shown here is derived from an EMBL/GenBank/DDBJ whole genome shotgun (WGS) entry which is preliminary data.</text>
</comment>
<organism evidence="2 3">
    <name type="scientific">Curtobacterium flaccumfaciens pv. flaccumfaciens</name>
    <dbReference type="NCBI Taxonomy" id="138532"/>
    <lineage>
        <taxon>Bacteria</taxon>
        <taxon>Bacillati</taxon>
        <taxon>Actinomycetota</taxon>
        <taxon>Actinomycetes</taxon>
        <taxon>Micrococcales</taxon>
        <taxon>Microbacteriaceae</taxon>
        <taxon>Curtobacterium</taxon>
    </lineage>
</organism>
<sequence length="113" mass="11926">MKHIHYDATTILVGDDVADAVIEYAAALAGGDRADTVDVPAVADDGTMTTTKILIGPASEIVVADAEEDELEMDNREFVGRLRAAAKTFGHSEPIHANTRTDLADAAEATEES</sequence>
<dbReference type="GeneID" id="99622001"/>
<feature type="region of interest" description="Disordered" evidence="1">
    <location>
        <begin position="93"/>
        <end position="113"/>
    </location>
</feature>
<dbReference type="EMBL" id="JAHEWX010000006">
    <property type="protein sequence ID" value="MBT1541547.1"/>
    <property type="molecule type" value="Genomic_DNA"/>
</dbReference>
<name>A0A9Q2W1H6_9MICO</name>
<gene>
    <name evidence="2" type="ORF">KK103_07240</name>
</gene>
<proteinExistence type="predicted"/>
<dbReference type="Proteomes" id="UP000709437">
    <property type="component" value="Unassembled WGS sequence"/>
</dbReference>
<evidence type="ECO:0000313" key="2">
    <source>
        <dbReference type="EMBL" id="MBT1541547.1"/>
    </source>
</evidence>
<dbReference type="AlphaFoldDB" id="A0A9Q2W1H6"/>
<accession>A0A9Q2W1H6</accession>